<dbReference type="RefSeq" id="WP_074200083.1">
    <property type="nucleotide sequence ID" value="NZ_FSQZ01000001.1"/>
</dbReference>
<accession>A0ABY1JFI8</accession>
<dbReference type="InterPro" id="IPR037038">
    <property type="entry name" value="HepT-like_sf"/>
</dbReference>
<evidence type="ECO:0000256" key="4">
    <source>
        <dbReference type="ARBA" id="ARBA00024207"/>
    </source>
</evidence>
<dbReference type="NCBIfam" id="NF047751">
    <property type="entry name" value="HepT_toxin"/>
    <property type="match status" value="1"/>
</dbReference>
<gene>
    <name evidence="5" type="ORF">SAMN05444368_1964</name>
</gene>
<dbReference type="Pfam" id="PF01934">
    <property type="entry name" value="HepT-like"/>
    <property type="match status" value="1"/>
</dbReference>
<proteinExistence type="inferred from homology"/>
<sequence length="139" mass="15705">MPDKDIVLAKVATIQRCLDRIRDVTGLDPKSLEDIDKQDIFVLNLQRAIQACIDLAAHAVASEHLGLPESVRDNFVILKEKGVIDPELASRMLKMTGFRNIAVHNYQALDLNILKSILVNNLKDIEDFYSALLRYWGFA</sequence>
<evidence type="ECO:0000256" key="3">
    <source>
        <dbReference type="ARBA" id="ARBA00022801"/>
    </source>
</evidence>
<keyword evidence="1" id="KW-1277">Toxin-antitoxin system</keyword>
<dbReference type="Proteomes" id="UP000185093">
    <property type="component" value="Unassembled WGS sequence"/>
</dbReference>
<keyword evidence="6" id="KW-1185">Reference proteome</keyword>
<evidence type="ECO:0000313" key="6">
    <source>
        <dbReference type="Proteomes" id="UP000185093"/>
    </source>
</evidence>
<dbReference type="EMBL" id="FSQZ01000001">
    <property type="protein sequence ID" value="SIN79266.1"/>
    <property type="molecule type" value="Genomic_DNA"/>
</dbReference>
<evidence type="ECO:0000313" key="5">
    <source>
        <dbReference type="EMBL" id="SIN79266.1"/>
    </source>
</evidence>
<dbReference type="PANTHER" id="PTHR33397:SF3">
    <property type="entry name" value="MRNA NUCLEASE HEPT"/>
    <property type="match status" value="1"/>
</dbReference>
<dbReference type="InterPro" id="IPR052379">
    <property type="entry name" value="Type_VII_TA_RNase"/>
</dbReference>
<evidence type="ECO:0000256" key="1">
    <source>
        <dbReference type="ARBA" id="ARBA00022649"/>
    </source>
</evidence>
<dbReference type="Gene3D" id="1.20.120.580">
    <property type="entry name" value="bsu32300-like"/>
    <property type="match status" value="1"/>
</dbReference>
<reference evidence="5 6" key="1">
    <citation type="submission" date="2016-11" db="EMBL/GenBank/DDBJ databases">
        <authorList>
            <person name="Varghese N."/>
            <person name="Submissions S."/>
        </authorList>
    </citation>
    <scope>NUCLEOTIDE SEQUENCE [LARGE SCALE GENOMIC DNA]</scope>
    <source>
        <strain evidence="5 6">DSM 20664</strain>
    </source>
</reference>
<protein>
    <submittedName>
        <fullName evidence="5">Uncharacterized conserved protein YutE, UPF0331/DUF86 family</fullName>
    </submittedName>
</protein>
<evidence type="ECO:0000256" key="2">
    <source>
        <dbReference type="ARBA" id="ARBA00022722"/>
    </source>
</evidence>
<organism evidence="5 6">
    <name type="scientific">Acetomicrobium flavidum</name>
    <dbReference type="NCBI Taxonomy" id="49896"/>
    <lineage>
        <taxon>Bacteria</taxon>
        <taxon>Thermotogati</taxon>
        <taxon>Synergistota</taxon>
        <taxon>Synergistia</taxon>
        <taxon>Synergistales</taxon>
        <taxon>Acetomicrobiaceae</taxon>
        <taxon>Acetomicrobium</taxon>
    </lineage>
</organism>
<name>A0ABY1JFI8_9BACT</name>
<keyword evidence="3" id="KW-0378">Hydrolase</keyword>
<comment type="caution">
    <text evidence="5">The sequence shown here is derived from an EMBL/GenBank/DDBJ whole genome shotgun (WGS) entry which is preliminary data.</text>
</comment>
<comment type="similarity">
    <text evidence="4">Belongs to the HepT RNase toxin family.</text>
</comment>
<keyword evidence="2" id="KW-0540">Nuclease</keyword>
<dbReference type="InterPro" id="IPR008201">
    <property type="entry name" value="HepT-like"/>
</dbReference>
<dbReference type="PANTHER" id="PTHR33397">
    <property type="entry name" value="UPF0331 PROTEIN YUTE"/>
    <property type="match status" value="1"/>
</dbReference>